<protein>
    <recommendedName>
        <fullName evidence="4">Permease of the major facilitator superfamily</fullName>
    </recommendedName>
</protein>
<gene>
    <name evidence="2" type="ORF">LCIT_01260</name>
</gene>
<organism evidence="2 3">
    <name type="scientific">Leuconostoc citreum</name>
    <dbReference type="NCBI Taxonomy" id="33964"/>
    <lineage>
        <taxon>Bacteria</taxon>
        <taxon>Bacillati</taxon>
        <taxon>Bacillota</taxon>
        <taxon>Bacilli</taxon>
        <taxon>Lactobacillales</taxon>
        <taxon>Lactobacillaceae</taxon>
        <taxon>Leuconostoc</taxon>
    </lineage>
</organism>
<dbReference type="AlphaFoldDB" id="A0A5A5TZJ2"/>
<keyword evidence="1" id="KW-1133">Transmembrane helix</keyword>
<evidence type="ECO:0000256" key="1">
    <source>
        <dbReference type="SAM" id="Phobius"/>
    </source>
</evidence>
<name>A0A5A5TZJ2_LEUCI</name>
<sequence length="124" mass="15060">MYNYRRVYTSTSKFKTIYGNFKSPVFLDYRIMTVFVLTVLANILLSLMFGLYTLKDGKFTISFGVLVFTVWATYKLDQKLKKDDLPFETTIRYMMTYIWHYWFGKKQLYQDKRLNSNNKRYQIL</sequence>
<evidence type="ECO:0008006" key="4">
    <source>
        <dbReference type="Google" id="ProtNLM"/>
    </source>
</evidence>
<dbReference type="RefSeq" id="WP_149333495.1">
    <property type="nucleotide sequence ID" value="NZ_BJJW01000002.1"/>
</dbReference>
<keyword evidence="1" id="KW-0812">Transmembrane</keyword>
<proteinExistence type="predicted"/>
<feature type="transmembrane region" description="Helical" evidence="1">
    <location>
        <begin position="31"/>
        <end position="53"/>
    </location>
</feature>
<comment type="caution">
    <text evidence="2">The sequence shown here is derived from an EMBL/GenBank/DDBJ whole genome shotgun (WGS) entry which is preliminary data.</text>
</comment>
<feature type="transmembrane region" description="Helical" evidence="1">
    <location>
        <begin position="59"/>
        <end position="76"/>
    </location>
</feature>
<keyword evidence="1" id="KW-0472">Membrane</keyword>
<reference evidence="2 3" key="1">
    <citation type="submission" date="2019-04" db="EMBL/GenBank/DDBJ databases">
        <title>A pseudo-fructophilic Leuconostoc citreum strain F192-5 isolated from peel of satsuma mandarin: the first report for isolation and characterization of strain-dependent fructophilic-like characteristics.</title>
        <authorList>
            <person name="Maeno S."/>
            <person name="Tanizawa Y."/>
            <person name="Kajikawa A."/>
            <person name="Kanesaki Y."/>
            <person name="Kubota E."/>
            <person name="Arita M."/>
            <person name="Leon D."/>
            <person name="Endo A."/>
        </authorList>
    </citation>
    <scope>NUCLEOTIDE SEQUENCE [LARGE SCALE GENOMIC DNA]</scope>
    <source>
        <strain evidence="2 3">F192-5</strain>
    </source>
</reference>
<accession>A0A5A5TZJ2</accession>
<dbReference type="EMBL" id="BJJW01000002">
    <property type="protein sequence ID" value="GDZ82884.1"/>
    <property type="molecule type" value="Genomic_DNA"/>
</dbReference>
<dbReference type="Proteomes" id="UP000323274">
    <property type="component" value="Unassembled WGS sequence"/>
</dbReference>
<evidence type="ECO:0000313" key="3">
    <source>
        <dbReference type="Proteomes" id="UP000323274"/>
    </source>
</evidence>
<evidence type="ECO:0000313" key="2">
    <source>
        <dbReference type="EMBL" id="GDZ82884.1"/>
    </source>
</evidence>